<dbReference type="InterPro" id="IPR045626">
    <property type="entry name" value="PGDH_ASB_dom"/>
</dbReference>
<evidence type="ECO:0000256" key="2">
    <source>
        <dbReference type="ARBA" id="ARBA00005216"/>
    </source>
</evidence>
<evidence type="ECO:0000256" key="4">
    <source>
        <dbReference type="ARBA" id="ARBA00021582"/>
    </source>
</evidence>
<dbReference type="Gene3D" id="3.30.70.260">
    <property type="match status" value="1"/>
</dbReference>
<comment type="catalytic activity">
    <reaction evidence="7">
        <text>(R)-2-hydroxyglutarate + NAD(+) = 2-oxoglutarate + NADH + H(+)</text>
        <dbReference type="Rhea" id="RHEA:49612"/>
        <dbReference type="ChEBI" id="CHEBI:15378"/>
        <dbReference type="ChEBI" id="CHEBI:15801"/>
        <dbReference type="ChEBI" id="CHEBI:16810"/>
        <dbReference type="ChEBI" id="CHEBI:57540"/>
        <dbReference type="ChEBI" id="CHEBI:57945"/>
        <dbReference type="EC" id="1.1.1.399"/>
    </reaction>
</comment>
<evidence type="ECO:0000256" key="8">
    <source>
        <dbReference type="ARBA" id="ARBA00048731"/>
    </source>
</evidence>
<dbReference type="InterPro" id="IPR006236">
    <property type="entry name" value="PGDH"/>
</dbReference>
<keyword evidence="12" id="KW-1185">Reference proteome</keyword>
<keyword evidence="5 9" id="KW-0560">Oxidoreductase</keyword>
<dbReference type="SUPFAM" id="SSF52283">
    <property type="entry name" value="Formate/glycerate dehydrogenase catalytic domain-like"/>
    <property type="match status" value="1"/>
</dbReference>
<evidence type="ECO:0000313" key="11">
    <source>
        <dbReference type="EMBL" id="MBS7525056.1"/>
    </source>
</evidence>
<accession>A0ABS5PJD0</accession>
<dbReference type="InterPro" id="IPR006140">
    <property type="entry name" value="D-isomer_DH_NAD-bd"/>
</dbReference>
<organism evidence="11 12">
    <name type="scientific">Fusibacter paucivorans</name>
    <dbReference type="NCBI Taxonomy" id="76009"/>
    <lineage>
        <taxon>Bacteria</taxon>
        <taxon>Bacillati</taxon>
        <taxon>Bacillota</taxon>
        <taxon>Clostridia</taxon>
        <taxon>Eubacteriales</taxon>
        <taxon>Eubacteriales Family XII. Incertae Sedis</taxon>
        <taxon>Fusibacter</taxon>
    </lineage>
</organism>
<protein>
    <recommendedName>
        <fullName evidence="4 9">D-3-phosphoglycerate dehydrogenase</fullName>
        <ecNumber evidence="9">1.1.1.95</ecNumber>
    </recommendedName>
</protein>
<dbReference type="InterPro" id="IPR002912">
    <property type="entry name" value="ACT_dom"/>
</dbReference>
<dbReference type="Gene3D" id="3.40.50.720">
    <property type="entry name" value="NAD(P)-binding Rossmann-like Domain"/>
    <property type="match status" value="2"/>
</dbReference>
<keyword evidence="9" id="KW-0718">Serine biosynthesis</keyword>
<dbReference type="PANTHER" id="PTHR42938">
    <property type="entry name" value="FORMATE DEHYDROGENASE 1"/>
    <property type="match status" value="1"/>
</dbReference>
<evidence type="ECO:0000313" key="12">
    <source>
        <dbReference type="Proteomes" id="UP000746471"/>
    </source>
</evidence>
<dbReference type="InterPro" id="IPR029009">
    <property type="entry name" value="ASB_dom_sf"/>
</dbReference>
<dbReference type="Pfam" id="PF02826">
    <property type="entry name" value="2-Hacid_dh_C"/>
    <property type="match status" value="1"/>
</dbReference>
<dbReference type="PANTHER" id="PTHR42938:SF47">
    <property type="entry name" value="HYDROXYPYRUVATE REDUCTASE"/>
    <property type="match status" value="1"/>
</dbReference>
<comment type="similarity">
    <text evidence="3 9">Belongs to the D-isomer specific 2-hydroxyacid dehydrogenase family.</text>
</comment>
<gene>
    <name evidence="11" type="primary">serA</name>
    <name evidence="11" type="ORF">KHM83_00045</name>
</gene>
<dbReference type="EMBL" id="JAHBCL010000001">
    <property type="protein sequence ID" value="MBS7525056.1"/>
    <property type="molecule type" value="Genomic_DNA"/>
</dbReference>
<dbReference type="Gene3D" id="3.30.1330.90">
    <property type="entry name" value="D-3-phosphoglycerate dehydrogenase, domain 3"/>
    <property type="match status" value="1"/>
</dbReference>
<feature type="domain" description="ACT" evidence="10">
    <location>
        <begin position="454"/>
        <end position="526"/>
    </location>
</feature>
<dbReference type="InterPro" id="IPR029753">
    <property type="entry name" value="D-isomer_DH_CS"/>
</dbReference>
<evidence type="ECO:0000256" key="7">
    <source>
        <dbReference type="ARBA" id="ARBA00048126"/>
    </source>
</evidence>
<dbReference type="SUPFAM" id="SSF143548">
    <property type="entry name" value="Serine metabolism enzymes domain"/>
    <property type="match status" value="1"/>
</dbReference>
<proteinExistence type="inferred from homology"/>
<evidence type="ECO:0000256" key="9">
    <source>
        <dbReference type="RuleBase" id="RU363003"/>
    </source>
</evidence>
<dbReference type="PROSITE" id="PS51671">
    <property type="entry name" value="ACT"/>
    <property type="match status" value="1"/>
</dbReference>
<evidence type="ECO:0000256" key="5">
    <source>
        <dbReference type="ARBA" id="ARBA00023002"/>
    </source>
</evidence>
<dbReference type="RefSeq" id="WP_213234846.1">
    <property type="nucleotide sequence ID" value="NZ_JAHBCL010000001.1"/>
</dbReference>
<comment type="pathway">
    <text evidence="2 9">Amino-acid biosynthesis; L-serine biosynthesis; L-serine from 3-phospho-D-glycerate: step 1/3.</text>
</comment>
<dbReference type="InterPro" id="IPR006139">
    <property type="entry name" value="D-isomer_2_OHA_DH_cat_dom"/>
</dbReference>
<keyword evidence="6 9" id="KW-0520">NAD</keyword>
<dbReference type="CDD" id="cd12173">
    <property type="entry name" value="PGDH_4"/>
    <property type="match status" value="1"/>
</dbReference>
<dbReference type="Proteomes" id="UP000746471">
    <property type="component" value="Unassembled WGS sequence"/>
</dbReference>
<dbReference type="InterPro" id="IPR045865">
    <property type="entry name" value="ACT-like_dom_sf"/>
</dbReference>
<keyword evidence="9" id="KW-0028">Amino-acid biosynthesis</keyword>
<dbReference type="Pfam" id="PF00389">
    <property type="entry name" value="2-Hacid_dh"/>
    <property type="match status" value="1"/>
</dbReference>
<evidence type="ECO:0000256" key="3">
    <source>
        <dbReference type="ARBA" id="ARBA00005854"/>
    </source>
</evidence>
<dbReference type="SUPFAM" id="SSF55021">
    <property type="entry name" value="ACT-like"/>
    <property type="match status" value="1"/>
</dbReference>
<dbReference type="Pfam" id="PF19304">
    <property type="entry name" value="PGDH_inter"/>
    <property type="match status" value="1"/>
</dbReference>
<dbReference type="SUPFAM" id="SSF51735">
    <property type="entry name" value="NAD(P)-binding Rossmann-fold domains"/>
    <property type="match status" value="1"/>
</dbReference>
<dbReference type="NCBIfam" id="TIGR01327">
    <property type="entry name" value="PGDH"/>
    <property type="match status" value="1"/>
</dbReference>
<sequence length="526" mass="57620">MKILIAEHIADEGIHFLKQTGFNVDIKLKLSREALLDCIGVYDAIIVRSVTKVNEELYEHATNLKVVGRAGNGVDNIEMDGATKRGIIVVNTPDANTVSAAEHTIGLMLSMCRNIPRANAHIKSKQWDRTLFRGVELMDKTLGIVGLGRIGSMVATRMQSFGMNVIAYDPYIRRERFDQLKVTRIDELGELMRQSDIVTVHTPKTKETLGIIGAEEFKLCKKGVRVVNCARGGIIDEAALHEALENGTVAGAAIDVLKDEPHPISPLLDLDQTVITPHLGADTYEAQKNVGEAVALEVFEALQGKLVANAVNLPSLKSQELEALHPYLKLAEYIGKIYHQIRRDAVQKIELIYKGEVGKMDKTTLTLAYLKGLYEIILEDSVNYVNARYIAESRGVTIVEGTDTISGNYTSSIAAKIHTANGIFTLEGALFGKDEPRIVDMNGYAFDVSPKGNMLLIENIDQPGMIGKIGLTLGNECINISTMNVSLSKTSANALMFLTVDAPVSTESLEVIRKTDGIKNAWSLKM</sequence>
<dbReference type="EC" id="1.1.1.95" evidence="9"/>
<dbReference type="GO" id="GO:0004617">
    <property type="term" value="F:phosphoglycerate dehydrogenase activity"/>
    <property type="evidence" value="ECO:0007669"/>
    <property type="project" value="UniProtKB-EC"/>
</dbReference>
<reference evidence="11 12" key="1">
    <citation type="submission" date="2021-05" db="EMBL/GenBank/DDBJ databases">
        <title>Fusibacter ferrireducens sp. nov., an anaerobic, sulfur- and Fe-reducing bacterium isolated from the mangrove sediment.</title>
        <authorList>
            <person name="Qiu D."/>
        </authorList>
    </citation>
    <scope>NUCLEOTIDE SEQUENCE [LARGE SCALE GENOMIC DNA]</scope>
    <source>
        <strain evidence="11 12">DSM 12116</strain>
    </source>
</reference>
<dbReference type="CDD" id="cd04902">
    <property type="entry name" value="ACT_3PGDH-xct"/>
    <property type="match status" value="1"/>
</dbReference>
<dbReference type="PROSITE" id="PS00065">
    <property type="entry name" value="D_2_HYDROXYACID_DH_1"/>
    <property type="match status" value="1"/>
</dbReference>
<comment type="catalytic activity">
    <reaction evidence="8 9">
        <text>(2R)-3-phosphoglycerate + NAD(+) = 3-phosphooxypyruvate + NADH + H(+)</text>
        <dbReference type="Rhea" id="RHEA:12641"/>
        <dbReference type="ChEBI" id="CHEBI:15378"/>
        <dbReference type="ChEBI" id="CHEBI:18110"/>
        <dbReference type="ChEBI" id="CHEBI:57540"/>
        <dbReference type="ChEBI" id="CHEBI:57945"/>
        <dbReference type="ChEBI" id="CHEBI:58272"/>
        <dbReference type="EC" id="1.1.1.95"/>
    </reaction>
</comment>
<evidence type="ECO:0000256" key="1">
    <source>
        <dbReference type="ARBA" id="ARBA00003800"/>
    </source>
</evidence>
<evidence type="ECO:0000256" key="6">
    <source>
        <dbReference type="ARBA" id="ARBA00023027"/>
    </source>
</evidence>
<evidence type="ECO:0000259" key="10">
    <source>
        <dbReference type="PROSITE" id="PS51671"/>
    </source>
</evidence>
<comment type="function">
    <text evidence="1">Catalyzes the reversible oxidation of 3-phospho-D-glycerate to 3-phosphonooxypyruvate, the first step of the phosphorylated L-serine biosynthesis pathway. Also catalyzes the reversible oxidation of 2-hydroxyglutarate to 2-oxoglutarate.</text>
</comment>
<dbReference type="PROSITE" id="PS00671">
    <property type="entry name" value="D_2_HYDROXYACID_DH_3"/>
    <property type="match status" value="1"/>
</dbReference>
<dbReference type="InterPro" id="IPR036291">
    <property type="entry name" value="NAD(P)-bd_dom_sf"/>
</dbReference>
<comment type="caution">
    <text evidence="11">The sequence shown here is derived from an EMBL/GenBank/DDBJ whole genome shotgun (WGS) entry which is preliminary data.</text>
</comment>
<name>A0ABS5PJD0_9FIRM</name>
<dbReference type="InterPro" id="IPR029752">
    <property type="entry name" value="D-isomer_DH_CS1"/>
</dbReference>